<dbReference type="InterPro" id="IPR036291">
    <property type="entry name" value="NAD(P)-bd_dom_sf"/>
</dbReference>
<dbReference type="Pfam" id="PF00106">
    <property type="entry name" value="adh_short"/>
    <property type="match status" value="1"/>
</dbReference>
<dbReference type="Gene3D" id="3.40.50.720">
    <property type="entry name" value="NAD(P)-binding Rossmann-like Domain"/>
    <property type="match status" value="1"/>
</dbReference>
<comment type="caution">
    <text evidence="3">The sequence shown here is derived from an EMBL/GenBank/DDBJ whole genome shotgun (WGS) entry which is preliminary data.</text>
</comment>
<keyword evidence="4" id="KW-1185">Reference proteome</keyword>
<dbReference type="Proteomes" id="UP001172684">
    <property type="component" value="Unassembled WGS sequence"/>
</dbReference>
<dbReference type="PANTHER" id="PTHR43008:SF4">
    <property type="entry name" value="CHAIN DEHYDROGENASE, PUTATIVE (AFU_ORTHOLOGUE AFUA_4G08710)-RELATED"/>
    <property type="match status" value="1"/>
</dbReference>
<evidence type="ECO:0008006" key="5">
    <source>
        <dbReference type="Google" id="ProtNLM"/>
    </source>
</evidence>
<dbReference type="InterPro" id="IPR002347">
    <property type="entry name" value="SDR_fam"/>
</dbReference>
<dbReference type="PRINTS" id="PR00081">
    <property type="entry name" value="GDHRDH"/>
</dbReference>
<name>A0ABQ9P2U3_9PEZI</name>
<evidence type="ECO:0000256" key="2">
    <source>
        <dbReference type="ARBA" id="ARBA00023002"/>
    </source>
</evidence>
<keyword evidence="2" id="KW-0560">Oxidoreductase</keyword>
<organism evidence="3 4">
    <name type="scientific">Coniosporium apollinis</name>
    <dbReference type="NCBI Taxonomy" id="61459"/>
    <lineage>
        <taxon>Eukaryota</taxon>
        <taxon>Fungi</taxon>
        <taxon>Dikarya</taxon>
        <taxon>Ascomycota</taxon>
        <taxon>Pezizomycotina</taxon>
        <taxon>Dothideomycetes</taxon>
        <taxon>Dothideomycetes incertae sedis</taxon>
        <taxon>Coniosporium</taxon>
    </lineage>
</organism>
<dbReference type="EMBL" id="JAPDRL010000008">
    <property type="protein sequence ID" value="KAJ9668291.1"/>
    <property type="molecule type" value="Genomic_DNA"/>
</dbReference>
<gene>
    <name evidence="3" type="ORF">H2201_001721</name>
</gene>
<proteinExistence type="inferred from homology"/>
<dbReference type="SUPFAM" id="SSF51735">
    <property type="entry name" value="NAD(P)-binding Rossmann-fold domains"/>
    <property type="match status" value="1"/>
</dbReference>
<accession>A0ABQ9P2U3</accession>
<evidence type="ECO:0000313" key="3">
    <source>
        <dbReference type="EMBL" id="KAJ9668291.1"/>
    </source>
</evidence>
<dbReference type="PANTHER" id="PTHR43008">
    <property type="entry name" value="BENZIL REDUCTASE"/>
    <property type="match status" value="1"/>
</dbReference>
<evidence type="ECO:0000313" key="4">
    <source>
        <dbReference type="Proteomes" id="UP001172684"/>
    </source>
</evidence>
<reference evidence="3" key="1">
    <citation type="submission" date="2022-10" db="EMBL/GenBank/DDBJ databases">
        <title>Culturing micro-colonial fungi from biological soil crusts in the Mojave desert and describing Neophaeococcomyces mojavensis, and introducing the new genera and species Taxawa tesnikishii.</title>
        <authorList>
            <person name="Kurbessoian T."/>
            <person name="Stajich J.E."/>
        </authorList>
    </citation>
    <scope>NUCLEOTIDE SEQUENCE</scope>
    <source>
        <strain evidence="3">TK_1</strain>
    </source>
</reference>
<protein>
    <recommendedName>
        <fullName evidence="5">3-oxoacyl-[acyl-carrier protein] reductase</fullName>
    </recommendedName>
</protein>
<comment type="similarity">
    <text evidence="1">Belongs to the short-chain dehydrogenases/reductases (SDR) family.</text>
</comment>
<evidence type="ECO:0000256" key="1">
    <source>
        <dbReference type="ARBA" id="ARBA00006484"/>
    </source>
</evidence>
<sequence>MPGRLQDKVAIVTGSSSGLGRAIALAYSAEGAHVVCADLVPTARTDVVIDQEQGNPTHEEISKGGGKSIFVKTDVGDAESVENLVQAAVKEYGRLDM</sequence>